<organism evidence="2 3">
    <name type="scientific">Streptomyces glomeratus</name>
    <dbReference type="NCBI Taxonomy" id="284452"/>
    <lineage>
        <taxon>Bacteria</taxon>
        <taxon>Bacillati</taxon>
        <taxon>Actinomycetota</taxon>
        <taxon>Actinomycetes</taxon>
        <taxon>Kitasatosporales</taxon>
        <taxon>Streptomycetaceae</taxon>
        <taxon>Streptomyces</taxon>
    </lineage>
</organism>
<reference evidence="3" key="1">
    <citation type="journal article" date="2019" name="Int. J. Syst. Evol. Microbiol.">
        <title>The Global Catalogue of Microorganisms (GCM) 10K type strain sequencing project: providing services to taxonomists for standard genome sequencing and annotation.</title>
        <authorList>
            <consortium name="The Broad Institute Genomics Platform"/>
            <consortium name="The Broad Institute Genome Sequencing Center for Infectious Disease"/>
            <person name="Wu L."/>
            <person name="Ma J."/>
        </authorList>
    </citation>
    <scope>NUCLEOTIDE SEQUENCE [LARGE SCALE GENOMIC DNA]</scope>
    <source>
        <strain evidence="3">JCM 9091</strain>
    </source>
</reference>
<dbReference type="EMBL" id="BAAAUF010000117">
    <property type="protein sequence ID" value="GAA3078735.1"/>
    <property type="molecule type" value="Genomic_DNA"/>
</dbReference>
<keyword evidence="3" id="KW-1185">Reference proteome</keyword>
<accession>A0ABP6M528</accession>
<gene>
    <name evidence="2" type="ORF">GCM10010448_70400</name>
</gene>
<evidence type="ECO:0000256" key="1">
    <source>
        <dbReference type="SAM" id="MobiDB-lite"/>
    </source>
</evidence>
<dbReference type="Proteomes" id="UP001501532">
    <property type="component" value="Unassembled WGS sequence"/>
</dbReference>
<feature type="region of interest" description="Disordered" evidence="1">
    <location>
        <begin position="37"/>
        <end position="62"/>
    </location>
</feature>
<protein>
    <recommendedName>
        <fullName evidence="4">Lipoprotein</fullName>
    </recommendedName>
</protein>
<evidence type="ECO:0008006" key="4">
    <source>
        <dbReference type="Google" id="ProtNLM"/>
    </source>
</evidence>
<evidence type="ECO:0000313" key="3">
    <source>
        <dbReference type="Proteomes" id="UP001501532"/>
    </source>
</evidence>
<name>A0ABP6M528_9ACTN</name>
<proteinExistence type="predicted"/>
<sequence>MVGNFVMTYVNPRVWLAGCAAATSVLLLTSCTSDKGEGKAGGSSQSSAPSNSAATTGPSEKKVTEQAQAALAAVHSGRFFAAGAERVTDGVHTETVLSKGKNYKFNLVCVGSGSAQLSFTPASTGPKVRVPCDQSLVQRRITGDGPVRINVDGARGATGVIAWQVDAI</sequence>
<feature type="compositionally biased region" description="Low complexity" evidence="1">
    <location>
        <begin position="42"/>
        <end position="58"/>
    </location>
</feature>
<evidence type="ECO:0000313" key="2">
    <source>
        <dbReference type="EMBL" id="GAA3078735.1"/>
    </source>
</evidence>
<comment type="caution">
    <text evidence="2">The sequence shown here is derived from an EMBL/GenBank/DDBJ whole genome shotgun (WGS) entry which is preliminary data.</text>
</comment>